<organism evidence="2 3">
    <name type="scientific">Flavobacterium lacus</name>
    <dbReference type="NCBI Taxonomy" id="1353778"/>
    <lineage>
        <taxon>Bacteria</taxon>
        <taxon>Pseudomonadati</taxon>
        <taxon>Bacteroidota</taxon>
        <taxon>Flavobacteriia</taxon>
        <taxon>Flavobacteriales</taxon>
        <taxon>Flavobacteriaceae</taxon>
        <taxon>Flavobacterium</taxon>
    </lineage>
</organism>
<keyword evidence="3" id="KW-1185">Reference proteome</keyword>
<comment type="caution">
    <text evidence="2">The sequence shown here is derived from an EMBL/GenBank/DDBJ whole genome shotgun (WGS) entry which is preliminary data.</text>
</comment>
<protein>
    <recommendedName>
        <fullName evidence="4">VWA domain-containing protein</fullName>
    </recommendedName>
</protein>
<sequence>MTTTTVLLLILSVLLAGGVSFFQYFYKAKTHSKINWFLAFLRFIAIFGLLVLLINPILTRKSFETIKIPLPIVVDNSSSITELNSNESALEVYKKLTSNSALQEKYEVQSYQFSSELESLETYDFKGTQTRIDGVGKGLKSIHKSVNHPTVIITDGNQTQGNDYIYSFDENKAVYPIVLGDTTSVLDLKISQLNVNKYAFLKNKFPVEVFVNYSGNKNMNATFSISQGNSVLSKQNVSFSSRQKSQLITVLLPAEKVGVQVFKATISSSEPEKNTYNNTKNFAVEIIDQKSEIAIISSINHPDIGALKRAIESNQQRKVTIVKPNQINSLQDFNVLILYQPISEFKSVFEKNVLANLNTWIITGLHTDFTFLNQQQSTFDFKMSGQQEDYLATFSTQFNLFAIDNIGFENFPPLQNPFGTITSKSAFEKLLGARIRNVELDSPILAYTENQGKRTAFLFGENSWKWRLQSHIDQQSFEKFDVFIDKTIQFLASNNARKSLVVTHENFYNSGDAIEINAQFFNKNYEFDDNARLSITVKNKATNQTKSYDLLKSTNSYKVNLDGLSAGNYSFTVTENNTKTSYSGFFEVLDFDIEKQFVNPDYAKLNQLANQTNGKSFLANQTDELIAMLLANENYKPIQKEIVKKTPIIDWIWLLIIIALALTSEWFIRKYNGLL</sequence>
<feature type="transmembrane region" description="Helical" evidence="1">
    <location>
        <begin position="37"/>
        <end position="58"/>
    </location>
</feature>
<evidence type="ECO:0000256" key="1">
    <source>
        <dbReference type="SAM" id="Phobius"/>
    </source>
</evidence>
<dbReference type="RefSeq" id="WP_112086843.1">
    <property type="nucleotide sequence ID" value="NZ_QLSV01000013.1"/>
</dbReference>
<dbReference type="AlphaFoldDB" id="A0A328WKP9"/>
<gene>
    <name evidence="2" type="ORF">B0I10_11348</name>
</gene>
<reference evidence="2 3" key="1">
    <citation type="submission" date="2018-06" db="EMBL/GenBank/DDBJ databases">
        <title>Genomic Encyclopedia of Type Strains, Phase III (KMG-III): the genomes of soil and plant-associated and newly described type strains.</title>
        <authorList>
            <person name="Whitman W."/>
        </authorList>
    </citation>
    <scope>NUCLEOTIDE SEQUENCE [LARGE SCALE GENOMIC DNA]</scope>
    <source>
        <strain evidence="2 3">CGMCC 1.12504</strain>
    </source>
</reference>
<evidence type="ECO:0008006" key="4">
    <source>
        <dbReference type="Google" id="ProtNLM"/>
    </source>
</evidence>
<accession>A0A328WKP9</accession>
<keyword evidence="1" id="KW-0812">Transmembrane</keyword>
<dbReference type="OrthoDB" id="9763076at2"/>
<proteinExistence type="predicted"/>
<evidence type="ECO:0000313" key="3">
    <source>
        <dbReference type="Proteomes" id="UP000249518"/>
    </source>
</evidence>
<dbReference type="EMBL" id="QLSV01000013">
    <property type="protein sequence ID" value="RAR46932.1"/>
    <property type="molecule type" value="Genomic_DNA"/>
</dbReference>
<dbReference type="PANTHER" id="PTHR37947:SF1">
    <property type="entry name" value="BLL2462 PROTEIN"/>
    <property type="match status" value="1"/>
</dbReference>
<feature type="transmembrane region" description="Helical" evidence="1">
    <location>
        <begin position="651"/>
        <end position="668"/>
    </location>
</feature>
<keyword evidence="1" id="KW-0472">Membrane</keyword>
<feature type="transmembrane region" description="Helical" evidence="1">
    <location>
        <begin position="6"/>
        <end position="25"/>
    </location>
</feature>
<dbReference type="Proteomes" id="UP000249518">
    <property type="component" value="Unassembled WGS sequence"/>
</dbReference>
<evidence type="ECO:0000313" key="2">
    <source>
        <dbReference type="EMBL" id="RAR46932.1"/>
    </source>
</evidence>
<keyword evidence="1" id="KW-1133">Transmembrane helix</keyword>
<name>A0A328WKP9_9FLAO</name>
<dbReference type="PANTHER" id="PTHR37947">
    <property type="entry name" value="BLL2462 PROTEIN"/>
    <property type="match status" value="1"/>
</dbReference>